<dbReference type="RefSeq" id="WP_108152440.1">
    <property type="nucleotide sequence ID" value="NZ_CP026304.1"/>
</dbReference>
<sequence length="98" mass="10738">MGSEGRRTVRRPQAEENVCPACGQPVGTVIKRRKTLGAYIPVWGPGPCRNPDCARHAEDVVEKPYRWPRRKAAHQSAEKPGEEAAPGPGKEPDAENRA</sequence>
<dbReference type="OrthoDB" id="4326748at2"/>
<feature type="region of interest" description="Disordered" evidence="1">
    <location>
        <begin position="60"/>
        <end position="98"/>
    </location>
</feature>
<dbReference type="KEGG" id="slk:SLUN_26625"/>
<name>A0A2R4T835_9ACTN</name>
<organism evidence="2 3">
    <name type="scientific">Streptomyces lunaelactis</name>
    <dbReference type="NCBI Taxonomy" id="1535768"/>
    <lineage>
        <taxon>Bacteria</taxon>
        <taxon>Bacillati</taxon>
        <taxon>Actinomycetota</taxon>
        <taxon>Actinomycetes</taxon>
        <taxon>Kitasatosporales</taxon>
        <taxon>Streptomycetaceae</taxon>
        <taxon>Streptomyces</taxon>
    </lineage>
</organism>
<reference evidence="2 3" key="1">
    <citation type="submission" date="2018-01" db="EMBL/GenBank/DDBJ databases">
        <title>Complete genome sequence of Streptomyces lunaelactis MM109T, a Ferroverdin A producer isolated from cave moonmilk deposits.</title>
        <authorList>
            <person name="Naome A."/>
            <person name="Martinet L."/>
            <person name="Maciejewska M."/>
            <person name="Anderssen S."/>
            <person name="Adam D."/>
            <person name="Tenconi E."/>
            <person name="Deflandre B."/>
            <person name="Arguelles-Arias A."/>
            <person name="Calusinska M."/>
            <person name="Copieters W."/>
            <person name="Karim L."/>
            <person name="Hanikenne M."/>
            <person name="Baurain D."/>
            <person name="van Wezel G."/>
            <person name="Smargiasso N."/>
            <person name="de Pauw E."/>
            <person name="Delfosse P."/>
            <person name="Rigali S."/>
        </authorList>
    </citation>
    <scope>NUCLEOTIDE SEQUENCE [LARGE SCALE GENOMIC DNA]</scope>
    <source>
        <strain evidence="2 3">MM109</strain>
    </source>
</reference>
<keyword evidence="3" id="KW-1185">Reference proteome</keyword>
<dbReference type="GeneID" id="55658830"/>
<protein>
    <submittedName>
        <fullName evidence="2">Uncharacterized protein</fullName>
    </submittedName>
</protein>
<dbReference type="AlphaFoldDB" id="A0A2R4T835"/>
<evidence type="ECO:0000256" key="1">
    <source>
        <dbReference type="SAM" id="MobiDB-lite"/>
    </source>
</evidence>
<evidence type="ECO:0000313" key="2">
    <source>
        <dbReference type="EMBL" id="AVZ75241.1"/>
    </source>
</evidence>
<dbReference type="EMBL" id="CP026304">
    <property type="protein sequence ID" value="AVZ75241.1"/>
    <property type="molecule type" value="Genomic_DNA"/>
</dbReference>
<evidence type="ECO:0000313" key="3">
    <source>
        <dbReference type="Proteomes" id="UP000244201"/>
    </source>
</evidence>
<gene>
    <name evidence="2" type="ORF">SLUN_26625</name>
</gene>
<proteinExistence type="predicted"/>
<accession>A0A2R4T835</accession>
<dbReference type="Proteomes" id="UP000244201">
    <property type="component" value="Chromosome"/>
</dbReference>